<dbReference type="GO" id="GO:0005737">
    <property type="term" value="C:cytoplasm"/>
    <property type="evidence" value="ECO:0007669"/>
    <property type="project" value="UniProtKB-SubCell"/>
</dbReference>
<comment type="subcellular location">
    <subcellularLocation>
        <location evidence="7">Cytoplasm</location>
    </subcellularLocation>
</comment>
<evidence type="ECO:0000313" key="8">
    <source>
        <dbReference type="EMBL" id="MCY1719807.1"/>
    </source>
</evidence>
<comment type="pathway">
    <text evidence="2">Porphyrin-containing compound metabolism; protoporphyrin-IX biosynthesis; 5-aminolevulinate from L-glutamyl-tRNA(Glu): step 2/2.</text>
</comment>
<evidence type="ECO:0000256" key="5">
    <source>
        <dbReference type="ARBA" id="ARBA00023235"/>
    </source>
</evidence>
<dbReference type="PANTHER" id="PTHR43713:SF3">
    <property type="entry name" value="GLUTAMATE-1-SEMIALDEHYDE 2,1-AMINOMUTASE 1, CHLOROPLASTIC-RELATED"/>
    <property type="match status" value="1"/>
</dbReference>
<dbReference type="CDD" id="cd00610">
    <property type="entry name" value="OAT_like"/>
    <property type="match status" value="1"/>
</dbReference>
<organism evidence="8 9">
    <name type="scientific">Draconibacterium aestuarii</name>
    <dbReference type="NCBI Taxonomy" id="2998507"/>
    <lineage>
        <taxon>Bacteria</taxon>
        <taxon>Pseudomonadati</taxon>
        <taxon>Bacteroidota</taxon>
        <taxon>Bacteroidia</taxon>
        <taxon>Marinilabiliales</taxon>
        <taxon>Prolixibacteraceae</taxon>
        <taxon>Draconibacterium</taxon>
    </lineage>
</organism>
<name>A0A9X3F4R1_9BACT</name>
<gene>
    <name evidence="7 8" type="primary">hemL</name>
    <name evidence="8" type="ORF">OU798_05605</name>
</gene>
<dbReference type="GO" id="GO:0008483">
    <property type="term" value="F:transaminase activity"/>
    <property type="evidence" value="ECO:0007669"/>
    <property type="project" value="InterPro"/>
</dbReference>
<evidence type="ECO:0000256" key="2">
    <source>
        <dbReference type="ARBA" id="ARBA00004819"/>
    </source>
</evidence>
<dbReference type="InterPro" id="IPR005814">
    <property type="entry name" value="Aminotrans_3"/>
</dbReference>
<comment type="similarity">
    <text evidence="3 7">Belongs to the class-III pyridoxal-phosphate-dependent aminotransferase family. HemL subfamily.</text>
</comment>
<evidence type="ECO:0000256" key="7">
    <source>
        <dbReference type="HAMAP-Rule" id="MF_00375"/>
    </source>
</evidence>
<dbReference type="NCBIfam" id="NF000818">
    <property type="entry name" value="PRK00062.1"/>
    <property type="match status" value="1"/>
</dbReference>
<proteinExistence type="inferred from homology"/>
<dbReference type="PANTHER" id="PTHR43713">
    <property type="entry name" value="GLUTAMATE-1-SEMIALDEHYDE 2,1-AMINOMUTASE"/>
    <property type="match status" value="1"/>
</dbReference>
<dbReference type="GO" id="GO:0030170">
    <property type="term" value="F:pyridoxal phosphate binding"/>
    <property type="evidence" value="ECO:0007669"/>
    <property type="project" value="InterPro"/>
</dbReference>
<keyword evidence="4 7" id="KW-0663">Pyridoxal phosphate</keyword>
<reference evidence="8" key="1">
    <citation type="submission" date="2022-11" db="EMBL/GenBank/DDBJ databases">
        <title>Marilongibacter aestuarii gen. nov., sp. nov., isolated from tidal flat sediment.</title>
        <authorList>
            <person name="Jiayan W."/>
        </authorList>
    </citation>
    <scope>NUCLEOTIDE SEQUENCE</scope>
    <source>
        <strain evidence="8">Z1-6</strain>
    </source>
</reference>
<dbReference type="InterPro" id="IPR015424">
    <property type="entry name" value="PyrdxlP-dep_Trfase"/>
</dbReference>
<dbReference type="Proteomes" id="UP001145087">
    <property type="component" value="Unassembled WGS sequence"/>
</dbReference>
<dbReference type="AlphaFoldDB" id="A0A9X3F4R1"/>
<evidence type="ECO:0000313" key="9">
    <source>
        <dbReference type="Proteomes" id="UP001145087"/>
    </source>
</evidence>
<dbReference type="Gene3D" id="3.40.640.10">
    <property type="entry name" value="Type I PLP-dependent aspartate aminotransferase-like (Major domain)"/>
    <property type="match status" value="1"/>
</dbReference>
<evidence type="ECO:0000256" key="3">
    <source>
        <dbReference type="ARBA" id="ARBA00008981"/>
    </source>
</evidence>
<dbReference type="HAMAP" id="MF_00375">
    <property type="entry name" value="HemL_aminotrans_3"/>
    <property type="match status" value="1"/>
</dbReference>
<comment type="cofactor">
    <cofactor evidence="1 7">
        <name>pyridoxal 5'-phosphate</name>
        <dbReference type="ChEBI" id="CHEBI:597326"/>
    </cofactor>
</comment>
<dbReference type="InterPro" id="IPR049704">
    <property type="entry name" value="Aminotrans_3_PPA_site"/>
</dbReference>
<dbReference type="PROSITE" id="PS00600">
    <property type="entry name" value="AA_TRANSFER_CLASS_3"/>
    <property type="match status" value="1"/>
</dbReference>
<dbReference type="NCBIfam" id="TIGR00713">
    <property type="entry name" value="hemL"/>
    <property type="match status" value="1"/>
</dbReference>
<protein>
    <recommendedName>
        <fullName evidence="7">Glutamate-1-semialdehyde 2,1-aminomutase</fullName>
        <shortName evidence="7">GSA</shortName>
        <ecNumber evidence="7">5.4.3.8</ecNumber>
    </recommendedName>
    <alternativeName>
        <fullName evidence="7">Glutamate-1-semialdehyde aminotransferase</fullName>
        <shortName evidence="7">GSA-AT</shortName>
    </alternativeName>
</protein>
<accession>A0A9X3F4R1</accession>
<sequence>MQFSKSIEAFQQAQKSIPGGVNSPVRAFKSVKLNPVFIESAKGATIVDIDGNTYTDFVASWGPLIFGHAHEKIVAAINDAAQKGTSYGAPTTSETEMAELIVEMVPSVEKVRMVNSGTEATMSAIRLARGYTGREKILKFVGNYHGHGDSFLIKAGSGAITLGLPDSPGVTAGNAKDTLLANYNDLYSVEKIFEEERQNIAAIIVEPVAGNMGVVVPEKGFLQGLREIATKNGSLLIFDEVITGFRLAKGGAQEYFGVMPDITTLGKIIGGGLPVGAYGGRKEIMDQLAPVGPVYQAGTLSGNPLAMAAGSTMLKLILNTPDFYSELERKAKKLHKGILSNLETTGINGVVNRVGSMMTLFFTNEEKVSSFDEAMNSNTDRYAEYFKLSLESGIYIAPSQFECLFVSYAHTDEDIDNIIAANLKALKKLS</sequence>
<dbReference type="Gene3D" id="3.90.1150.10">
    <property type="entry name" value="Aspartate Aminotransferase, domain 1"/>
    <property type="match status" value="1"/>
</dbReference>
<keyword evidence="9" id="KW-1185">Reference proteome</keyword>
<comment type="catalytic activity">
    <reaction evidence="7">
        <text>(S)-4-amino-5-oxopentanoate = 5-aminolevulinate</text>
        <dbReference type="Rhea" id="RHEA:14265"/>
        <dbReference type="ChEBI" id="CHEBI:57501"/>
        <dbReference type="ChEBI" id="CHEBI:356416"/>
        <dbReference type="EC" id="5.4.3.8"/>
    </reaction>
</comment>
<evidence type="ECO:0000256" key="6">
    <source>
        <dbReference type="ARBA" id="ARBA00023244"/>
    </source>
</evidence>
<comment type="subunit">
    <text evidence="7">Homodimer.</text>
</comment>
<feature type="modified residue" description="N6-(pyridoxal phosphate)lysine" evidence="7">
    <location>
        <position position="267"/>
    </location>
</feature>
<dbReference type="InterPro" id="IPR015422">
    <property type="entry name" value="PyrdxlP-dep_Trfase_small"/>
</dbReference>
<evidence type="ECO:0000256" key="1">
    <source>
        <dbReference type="ARBA" id="ARBA00001933"/>
    </source>
</evidence>
<evidence type="ECO:0000256" key="4">
    <source>
        <dbReference type="ARBA" id="ARBA00022898"/>
    </source>
</evidence>
<keyword evidence="6 7" id="KW-0627">Porphyrin biosynthesis</keyword>
<dbReference type="EMBL" id="JAPOHD010000010">
    <property type="protein sequence ID" value="MCY1719807.1"/>
    <property type="molecule type" value="Genomic_DNA"/>
</dbReference>
<dbReference type="FunFam" id="3.40.640.10:FF:000021">
    <property type="entry name" value="Glutamate-1-semialdehyde 2,1-aminomutase"/>
    <property type="match status" value="1"/>
</dbReference>
<dbReference type="GO" id="GO:0042286">
    <property type="term" value="F:glutamate-1-semialdehyde 2,1-aminomutase activity"/>
    <property type="evidence" value="ECO:0007669"/>
    <property type="project" value="UniProtKB-UniRule"/>
</dbReference>
<dbReference type="EC" id="5.4.3.8" evidence="7"/>
<dbReference type="InterPro" id="IPR015421">
    <property type="entry name" value="PyrdxlP-dep_Trfase_major"/>
</dbReference>
<dbReference type="GO" id="GO:0006782">
    <property type="term" value="P:protoporphyrinogen IX biosynthetic process"/>
    <property type="evidence" value="ECO:0007669"/>
    <property type="project" value="UniProtKB-UniRule"/>
</dbReference>
<dbReference type="RefSeq" id="WP_343332141.1">
    <property type="nucleotide sequence ID" value="NZ_JAPOHD010000010.1"/>
</dbReference>
<dbReference type="Pfam" id="PF00202">
    <property type="entry name" value="Aminotran_3"/>
    <property type="match status" value="1"/>
</dbReference>
<comment type="caution">
    <text evidence="8">The sequence shown here is derived from an EMBL/GenBank/DDBJ whole genome shotgun (WGS) entry which is preliminary data.</text>
</comment>
<keyword evidence="5 7" id="KW-0413">Isomerase</keyword>
<dbReference type="SUPFAM" id="SSF53383">
    <property type="entry name" value="PLP-dependent transferases"/>
    <property type="match status" value="1"/>
</dbReference>
<dbReference type="InterPro" id="IPR004639">
    <property type="entry name" value="4pyrrol_synth_GluAld_NH2Trfase"/>
</dbReference>
<keyword evidence="7" id="KW-0963">Cytoplasm</keyword>